<evidence type="ECO:0000313" key="2">
    <source>
        <dbReference type="Proteomes" id="UP000615446"/>
    </source>
</evidence>
<dbReference type="AlphaFoldDB" id="A0A8H3LFM7"/>
<accession>A0A8H3LFM7</accession>
<dbReference type="EMBL" id="BLAL01000080">
    <property type="protein sequence ID" value="GES84554.1"/>
    <property type="molecule type" value="Genomic_DNA"/>
</dbReference>
<name>A0A8H3LFM7_9GLOM</name>
<dbReference type="Proteomes" id="UP000615446">
    <property type="component" value="Unassembled WGS sequence"/>
</dbReference>
<gene>
    <name evidence="1" type="ORF">RCL2_001166900</name>
</gene>
<proteinExistence type="predicted"/>
<protein>
    <submittedName>
        <fullName evidence="1">Uncharacterized protein</fullName>
    </submittedName>
</protein>
<reference evidence="1" key="1">
    <citation type="submission" date="2019-10" db="EMBL/GenBank/DDBJ databases">
        <title>Conservation and host-specific expression of non-tandemly repeated heterogenous ribosome RNA gene in arbuscular mycorrhizal fungi.</title>
        <authorList>
            <person name="Maeda T."/>
            <person name="Kobayashi Y."/>
            <person name="Nakagawa T."/>
            <person name="Ezawa T."/>
            <person name="Yamaguchi K."/>
            <person name="Bino T."/>
            <person name="Nishimoto Y."/>
            <person name="Shigenobu S."/>
            <person name="Kawaguchi M."/>
        </authorList>
    </citation>
    <scope>NUCLEOTIDE SEQUENCE</scope>
    <source>
        <strain evidence="1">HR1</strain>
    </source>
</reference>
<evidence type="ECO:0000313" key="1">
    <source>
        <dbReference type="EMBL" id="GES84554.1"/>
    </source>
</evidence>
<comment type="caution">
    <text evidence="1">The sequence shown here is derived from an EMBL/GenBank/DDBJ whole genome shotgun (WGS) entry which is preliminary data.</text>
</comment>
<organism evidence="1 2">
    <name type="scientific">Rhizophagus clarus</name>
    <dbReference type="NCBI Taxonomy" id="94130"/>
    <lineage>
        <taxon>Eukaryota</taxon>
        <taxon>Fungi</taxon>
        <taxon>Fungi incertae sedis</taxon>
        <taxon>Mucoromycota</taxon>
        <taxon>Glomeromycotina</taxon>
        <taxon>Glomeromycetes</taxon>
        <taxon>Glomerales</taxon>
        <taxon>Glomeraceae</taxon>
        <taxon>Rhizophagus</taxon>
    </lineage>
</organism>
<sequence length="148" mass="17381">MNTKGLKEVDRVKLFQRSRTLIRSRLVISKVWNSLSKQTMIFESPELPLAAGYDIRRSGLSFVADHKEYFKVLDLPIRSRPVYFKVFSWNLILRQTSFQIPSGLNFEGSQISGSFLKHNFEVKRDSIFAFCRFIELKKLKVVCWNRTN</sequence>